<organism evidence="1 2">
    <name type="scientific">Hirundo rustica rustica</name>
    <dbReference type="NCBI Taxonomy" id="333673"/>
    <lineage>
        <taxon>Eukaryota</taxon>
        <taxon>Metazoa</taxon>
        <taxon>Chordata</taxon>
        <taxon>Craniata</taxon>
        <taxon>Vertebrata</taxon>
        <taxon>Euteleostomi</taxon>
        <taxon>Archelosauria</taxon>
        <taxon>Archosauria</taxon>
        <taxon>Dinosauria</taxon>
        <taxon>Saurischia</taxon>
        <taxon>Theropoda</taxon>
        <taxon>Coelurosauria</taxon>
        <taxon>Aves</taxon>
        <taxon>Neognathae</taxon>
        <taxon>Neoaves</taxon>
        <taxon>Telluraves</taxon>
        <taxon>Australaves</taxon>
        <taxon>Passeriformes</taxon>
        <taxon>Sylvioidea</taxon>
        <taxon>Hirundinidae</taxon>
        <taxon>Hirundo</taxon>
    </lineage>
</organism>
<accession>A0A3M0L2R0</accession>
<evidence type="ECO:0000313" key="2">
    <source>
        <dbReference type="Proteomes" id="UP000269221"/>
    </source>
</evidence>
<gene>
    <name evidence="1" type="ORF">DUI87_04922</name>
</gene>
<protein>
    <submittedName>
        <fullName evidence="1">Uncharacterized protein</fullName>
    </submittedName>
</protein>
<reference evidence="1 2" key="1">
    <citation type="submission" date="2018-07" db="EMBL/GenBank/DDBJ databases">
        <title>A high quality draft genome assembly of the barn swallow (H. rustica rustica).</title>
        <authorList>
            <person name="Formenti G."/>
            <person name="Chiara M."/>
            <person name="Poveda L."/>
            <person name="Francoijs K.-J."/>
            <person name="Bonisoli-Alquati A."/>
            <person name="Canova L."/>
            <person name="Gianfranceschi L."/>
            <person name="Horner D.S."/>
            <person name="Saino N."/>
        </authorList>
    </citation>
    <scope>NUCLEOTIDE SEQUENCE [LARGE SCALE GENOMIC DNA]</scope>
    <source>
        <strain evidence="1">Chelidonia</strain>
        <tissue evidence="1">Blood</tissue>
    </source>
</reference>
<dbReference type="AlphaFoldDB" id="A0A3M0L2R0"/>
<proteinExistence type="predicted"/>
<dbReference type="Proteomes" id="UP000269221">
    <property type="component" value="Unassembled WGS sequence"/>
</dbReference>
<name>A0A3M0L2R0_HIRRU</name>
<evidence type="ECO:0000313" key="1">
    <source>
        <dbReference type="EMBL" id="RMC18044.1"/>
    </source>
</evidence>
<comment type="caution">
    <text evidence="1">The sequence shown here is derived from an EMBL/GenBank/DDBJ whole genome shotgun (WGS) entry which is preliminary data.</text>
</comment>
<sequence>MEVHGDVEIYLPPMEEPPPKQVDVWEEAVILWETCGERGPAPVLEQPVLEGLPTMEEWPMLQQSGEESCLWDGLTLQQFTGSCCSSDGTMSEKFMENCHLWQRHHSAGE</sequence>
<keyword evidence="2" id="KW-1185">Reference proteome</keyword>
<dbReference type="EMBL" id="QRBI01000097">
    <property type="protein sequence ID" value="RMC18044.1"/>
    <property type="molecule type" value="Genomic_DNA"/>
</dbReference>